<feature type="domain" description="RNase H type-1" evidence="1">
    <location>
        <begin position="173"/>
        <end position="303"/>
    </location>
</feature>
<dbReference type="PROSITE" id="PS50879">
    <property type="entry name" value="RNASE_H_1"/>
    <property type="match status" value="1"/>
</dbReference>
<dbReference type="Gene3D" id="3.30.420.10">
    <property type="entry name" value="Ribonuclease H-like superfamily/Ribonuclease H"/>
    <property type="match status" value="1"/>
</dbReference>
<name>A0A6D2J9Q7_9BRAS</name>
<dbReference type="InterPro" id="IPR002156">
    <property type="entry name" value="RNaseH_domain"/>
</dbReference>
<comment type="caution">
    <text evidence="2">The sequence shown here is derived from an EMBL/GenBank/DDBJ whole genome shotgun (WGS) entry which is preliminary data.</text>
</comment>
<dbReference type="Pfam" id="PF13966">
    <property type="entry name" value="zf-RVT"/>
    <property type="match status" value="1"/>
</dbReference>
<dbReference type="EMBL" id="CACVBM020001163">
    <property type="protein sequence ID" value="CAA7036500.1"/>
    <property type="molecule type" value="Genomic_DNA"/>
</dbReference>
<dbReference type="OrthoDB" id="1107337at2759"/>
<dbReference type="GO" id="GO:0003676">
    <property type="term" value="F:nucleic acid binding"/>
    <property type="evidence" value="ECO:0007669"/>
    <property type="project" value="InterPro"/>
</dbReference>
<proteinExistence type="predicted"/>
<dbReference type="SUPFAM" id="SSF53098">
    <property type="entry name" value="Ribonuclease H-like"/>
    <property type="match status" value="1"/>
</dbReference>
<dbReference type="Proteomes" id="UP000467841">
    <property type="component" value="Unassembled WGS sequence"/>
</dbReference>
<keyword evidence="3" id="KW-1185">Reference proteome</keyword>
<dbReference type="InterPro" id="IPR053151">
    <property type="entry name" value="RNase_H-like"/>
</dbReference>
<dbReference type="InterPro" id="IPR044730">
    <property type="entry name" value="RNase_H-like_dom_plant"/>
</dbReference>
<reference evidence="2" key="1">
    <citation type="submission" date="2020-01" db="EMBL/GenBank/DDBJ databases">
        <authorList>
            <person name="Mishra B."/>
        </authorList>
    </citation>
    <scope>NUCLEOTIDE SEQUENCE [LARGE SCALE GENOMIC DNA]</scope>
</reference>
<evidence type="ECO:0000313" key="3">
    <source>
        <dbReference type="Proteomes" id="UP000467841"/>
    </source>
</evidence>
<protein>
    <recommendedName>
        <fullName evidence="1">RNase H type-1 domain-containing protein</fullName>
    </recommendedName>
</protein>
<sequence>MEAFFDRIWTVVVPERVRLFLWLVAHQVIMTNVERKRRHIGDSDVCVVCKGDFETIIHTLRDCPAMAGIWERIVPQRKRQAFFDKSLLVWLYDNLLAREVVANVPWATTFAMAVWWGWKWRCGNVFGENNKCQDRVKFVKDLAAEVWSANQAVGVRTGVRTRVERQVGWQAPMLGWCRLNTDGASQGNPGPASAGGVIRDHNGRWLCGFALNIGRCTAPLAEFWGVYYGLVMAWEKRVSQLEIEVDSELVVGFFKKGISNAHPLVFLVRLCHGFLSKDWSVRIVHVYREANRLADGLANFVFSLSLGFHLFDLVPPSLETVLWEDEIGLTRPRDVRL</sequence>
<evidence type="ECO:0000259" key="1">
    <source>
        <dbReference type="PROSITE" id="PS50879"/>
    </source>
</evidence>
<dbReference type="AlphaFoldDB" id="A0A6D2J9Q7"/>
<gene>
    <name evidence="2" type="ORF">MERR_LOCUS23735</name>
</gene>
<organism evidence="2 3">
    <name type="scientific">Microthlaspi erraticum</name>
    <dbReference type="NCBI Taxonomy" id="1685480"/>
    <lineage>
        <taxon>Eukaryota</taxon>
        <taxon>Viridiplantae</taxon>
        <taxon>Streptophyta</taxon>
        <taxon>Embryophyta</taxon>
        <taxon>Tracheophyta</taxon>
        <taxon>Spermatophyta</taxon>
        <taxon>Magnoliopsida</taxon>
        <taxon>eudicotyledons</taxon>
        <taxon>Gunneridae</taxon>
        <taxon>Pentapetalae</taxon>
        <taxon>rosids</taxon>
        <taxon>malvids</taxon>
        <taxon>Brassicales</taxon>
        <taxon>Brassicaceae</taxon>
        <taxon>Coluteocarpeae</taxon>
        <taxon>Microthlaspi</taxon>
    </lineage>
</organism>
<dbReference type="InterPro" id="IPR036397">
    <property type="entry name" value="RNaseH_sf"/>
</dbReference>
<dbReference type="InterPro" id="IPR012337">
    <property type="entry name" value="RNaseH-like_sf"/>
</dbReference>
<dbReference type="GO" id="GO:0004523">
    <property type="term" value="F:RNA-DNA hybrid ribonuclease activity"/>
    <property type="evidence" value="ECO:0007669"/>
    <property type="project" value="InterPro"/>
</dbReference>
<dbReference type="InterPro" id="IPR026960">
    <property type="entry name" value="RVT-Znf"/>
</dbReference>
<dbReference type="PANTHER" id="PTHR47723">
    <property type="entry name" value="OS05G0353850 PROTEIN"/>
    <property type="match status" value="1"/>
</dbReference>
<dbReference type="PANTHER" id="PTHR47723:SF13">
    <property type="entry name" value="PUTATIVE-RELATED"/>
    <property type="match status" value="1"/>
</dbReference>
<dbReference type="Pfam" id="PF13456">
    <property type="entry name" value="RVT_3"/>
    <property type="match status" value="1"/>
</dbReference>
<evidence type="ECO:0000313" key="2">
    <source>
        <dbReference type="EMBL" id="CAA7036500.1"/>
    </source>
</evidence>
<dbReference type="CDD" id="cd06222">
    <property type="entry name" value="RNase_H_like"/>
    <property type="match status" value="1"/>
</dbReference>
<accession>A0A6D2J9Q7</accession>